<dbReference type="Proteomes" id="UP000248168">
    <property type="component" value="Unassembled WGS sequence"/>
</dbReference>
<reference evidence="3" key="1">
    <citation type="submission" date="2018-04" db="EMBL/GenBank/DDBJ databases">
        <authorList>
            <person name="Lucker S."/>
            <person name="Sakoula D."/>
        </authorList>
    </citation>
    <scope>NUCLEOTIDE SEQUENCE [LARGE SCALE GENOMIC DNA]</scope>
</reference>
<dbReference type="InterPro" id="IPR028098">
    <property type="entry name" value="Glyco_trans_4-like_N"/>
</dbReference>
<keyword evidence="3" id="KW-1185">Reference proteome</keyword>
<sequence length="396" mass="44262">MNARSTHMSSIARSESESCFEDAASMNTSTSCRPGKVVHVIGALAAGGAERFVSELVPHFIKCGIDVALIILSNRVDAVGSQMLLDLKRAGIKLHTGPTVKVGARTVLWYIHKLFEQKPSIVHLHTPNTELAHYLATRFYRYPHRIYRTLHSVKPPDALAMRLAIRANKAAISIACGEAVYQAHRKVMSDRIITVENGVRFNWPIRTDEISSAAKLKHGFKNNQFHFLIVGRMNHWNRQNSIKGHDTLIDAWKRGKLGERDCILHIVGDGDLRQKLTTLAEGDNSIIFHGIQSNVHEWLLAADCFVMPSRYEGLPIAGIEAAGTGLPCVFSDIAPLRELKVPQVLWVPVGDPEALSHALSWVAMERPSVDTAEVNQFRKRFDIKDVAQRYAELYLR</sequence>
<accession>A0A330L913</accession>
<evidence type="ECO:0000259" key="1">
    <source>
        <dbReference type="Pfam" id="PF13439"/>
    </source>
</evidence>
<dbReference type="Gene3D" id="3.40.50.2000">
    <property type="entry name" value="Glycogen Phosphorylase B"/>
    <property type="match status" value="2"/>
</dbReference>
<proteinExistence type="predicted"/>
<organism evidence="2 3">
    <name type="scientific">Nitrospira lenta</name>
    <dbReference type="NCBI Taxonomy" id="1436998"/>
    <lineage>
        <taxon>Bacteria</taxon>
        <taxon>Pseudomonadati</taxon>
        <taxon>Nitrospirota</taxon>
        <taxon>Nitrospiria</taxon>
        <taxon>Nitrospirales</taxon>
        <taxon>Nitrospiraceae</taxon>
        <taxon>Nitrospira</taxon>
    </lineage>
</organism>
<dbReference type="SUPFAM" id="SSF53756">
    <property type="entry name" value="UDP-Glycosyltransferase/glycogen phosphorylase"/>
    <property type="match status" value="1"/>
</dbReference>
<name>A0A330L913_9BACT</name>
<dbReference type="CDD" id="cd03811">
    <property type="entry name" value="GT4_GT28_WabH-like"/>
    <property type="match status" value="1"/>
</dbReference>
<dbReference type="PANTHER" id="PTHR12526">
    <property type="entry name" value="GLYCOSYLTRANSFERASE"/>
    <property type="match status" value="1"/>
</dbReference>
<dbReference type="AlphaFoldDB" id="A0A330L913"/>
<evidence type="ECO:0000313" key="2">
    <source>
        <dbReference type="EMBL" id="SPP66209.1"/>
    </source>
</evidence>
<dbReference type="Pfam" id="PF13692">
    <property type="entry name" value="Glyco_trans_1_4"/>
    <property type="match status" value="1"/>
</dbReference>
<dbReference type="OrthoDB" id="7560678at2"/>
<dbReference type="EMBL" id="OUNR01000019">
    <property type="protein sequence ID" value="SPP66209.1"/>
    <property type="molecule type" value="Genomic_DNA"/>
</dbReference>
<protein>
    <recommendedName>
        <fullName evidence="1">Glycosyltransferase subfamily 4-like N-terminal domain-containing protein</fullName>
    </recommendedName>
</protein>
<evidence type="ECO:0000313" key="3">
    <source>
        <dbReference type="Proteomes" id="UP000248168"/>
    </source>
</evidence>
<gene>
    <name evidence="2" type="ORF">NITLEN_60012</name>
</gene>
<dbReference type="InParanoid" id="A0A330L913"/>
<dbReference type="Pfam" id="PF13439">
    <property type="entry name" value="Glyco_transf_4"/>
    <property type="match status" value="1"/>
</dbReference>
<feature type="domain" description="Glycosyltransferase subfamily 4-like N-terminal" evidence="1">
    <location>
        <begin position="47"/>
        <end position="199"/>
    </location>
</feature>
<dbReference type="GO" id="GO:0016757">
    <property type="term" value="F:glycosyltransferase activity"/>
    <property type="evidence" value="ECO:0007669"/>
    <property type="project" value="UniProtKB-ARBA"/>
</dbReference>